<dbReference type="FunFam" id="3.30.420.40:FF:000180">
    <property type="entry name" value="D-ribulose kinase isoform X1"/>
    <property type="match status" value="1"/>
</dbReference>
<dbReference type="InterPro" id="IPR018484">
    <property type="entry name" value="FGGY_N"/>
</dbReference>
<keyword evidence="6" id="KW-0067">ATP-binding</keyword>
<evidence type="ECO:0000259" key="10">
    <source>
        <dbReference type="Pfam" id="PF00370"/>
    </source>
</evidence>
<evidence type="ECO:0000256" key="9">
    <source>
        <dbReference type="ARBA" id="ARBA00072590"/>
    </source>
</evidence>
<proteinExistence type="inferred from homology"/>
<accession>A0A9Q0HE07</accession>
<comment type="cofactor">
    <cofactor evidence="1">
        <name>a divalent metal cation</name>
        <dbReference type="ChEBI" id="CHEBI:60240"/>
    </cofactor>
</comment>
<evidence type="ECO:0000256" key="8">
    <source>
        <dbReference type="ARBA" id="ARBA00066370"/>
    </source>
</evidence>
<keyword evidence="5" id="KW-0418">Kinase</keyword>
<dbReference type="SUPFAM" id="SSF53067">
    <property type="entry name" value="Actin-like ATPase domain"/>
    <property type="match status" value="2"/>
</dbReference>
<evidence type="ECO:0000256" key="3">
    <source>
        <dbReference type="ARBA" id="ARBA00022679"/>
    </source>
</evidence>
<dbReference type="Pfam" id="PF00370">
    <property type="entry name" value="FGGY_N"/>
    <property type="match status" value="1"/>
</dbReference>
<evidence type="ECO:0000256" key="4">
    <source>
        <dbReference type="ARBA" id="ARBA00022741"/>
    </source>
</evidence>
<keyword evidence="13" id="KW-1185">Reference proteome</keyword>
<dbReference type="InterPro" id="IPR000577">
    <property type="entry name" value="Carb_kinase_FGGY"/>
</dbReference>
<evidence type="ECO:0000256" key="1">
    <source>
        <dbReference type="ARBA" id="ARBA00001968"/>
    </source>
</evidence>
<dbReference type="CDD" id="cd07783">
    <property type="entry name" value="ASKHA_NBD_FGGY_SePSK_AtXK1-like"/>
    <property type="match status" value="1"/>
</dbReference>
<comment type="caution">
    <text evidence="12">The sequence shown here is derived from an EMBL/GenBank/DDBJ whole genome shotgun (WGS) entry which is preliminary data.</text>
</comment>
<dbReference type="PANTHER" id="PTHR10196">
    <property type="entry name" value="SUGAR KINASE"/>
    <property type="match status" value="1"/>
</dbReference>
<feature type="domain" description="Carbohydrate kinase FGGY N-terminal" evidence="10">
    <location>
        <begin position="70"/>
        <end position="299"/>
    </location>
</feature>
<dbReference type="EMBL" id="JAMYWD010000007">
    <property type="protein sequence ID" value="KAJ4964851.1"/>
    <property type="molecule type" value="Genomic_DNA"/>
</dbReference>
<sequence length="492" mass="53615">MLTLIPQYPSFPLLSPLLSSPIQGRRCSRGMFIRRGICKLLNTTSRTMVILGSIKDGADTRPRVQDTPQLYLGMDFGTSGARFALIDEQGTIHAQGKRDYPQHLSGNTIDWTSSWKMSLFLLLEDVPISLRPFIASISLDGTSATTIMVDSATGEPLCRPFLYNEACPDALPVVKSFAPANHTVCSGSSTLCKLVSWWNSHNLNKESALLLHQADWLLWHLHGKLGVSDYNNALKLGYDPEVESYPSWLLSQPYSEVLPAVQAPGTLIGHIKEDVGEKLGLPKNCAICTGTTDSIAAFLAARATQPGQAVTSLGSTLAVKLLSTSRIEDARSGVYSHRLDDKWLVGGASNTGGAVLKQIFTDKQLEELSKQIDPSEPSLLDYYPLPAVGERFPVADPKMVPRLDPRPESDVEYLHGILESIARIEAKAYGLLKDLGATQLKEVFTAGGGSRNEKWTKIRERVIGLPVNKAIQTEAAYGAALLAMRGAQQMSQ</sequence>
<dbReference type="GO" id="GO:0019150">
    <property type="term" value="F:D-ribulokinase activity"/>
    <property type="evidence" value="ECO:0007669"/>
    <property type="project" value="UniProtKB-EC"/>
</dbReference>
<evidence type="ECO:0000256" key="5">
    <source>
        <dbReference type="ARBA" id="ARBA00022777"/>
    </source>
</evidence>
<name>A0A9Q0HE07_9MAGN</name>
<dbReference type="Gene3D" id="3.30.420.40">
    <property type="match status" value="2"/>
</dbReference>
<keyword evidence="3" id="KW-0808">Transferase</keyword>
<dbReference type="PANTHER" id="PTHR10196:SF80">
    <property type="entry name" value="D-RIBULOSE KINASE"/>
    <property type="match status" value="1"/>
</dbReference>
<dbReference type="AlphaFoldDB" id="A0A9Q0HE07"/>
<keyword evidence="4" id="KW-0547">Nucleotide-binding</keyword>
<evidence type="ECO:0000313" key="13">
    <source>
        <dbReference type="Proteomes" id="UP001141806"/>
    </source>
</evidence>
<comment type="catalytic activity">
    <reaction evidence="7">
        <text>D-ribulose + ATP = D-ribulose 5-phosphate + ADP + H(+)</text>
        <dbReference type="Rhea" id="RHEA:17601"/>
        <dbReference type="ChEBI" id="CHEBI:15378"/>
        <dbReference type="ChEBI" id="CHEBI:17173"/>
        <dbReference type="ChEBI" id="CHEBI:30616"/>
        <dbReference type="ChEBI" id="CHEBI:58121"/>
        <dbReference type="ChEBI" id="CHEBI:456216"/>
        <dbReference type="EC" id="2.7.1.47"/>
    </reaction>
</comment>
<dbReference type="EC" id="2.7.1.47" evidence="8"/>
<dbReference type="Proteomes" id="UP001141806">
    <property type="component" value="Unassembled WGS sequence"/>
</dbReference>
<comment type="similarity">
    <text evidence="2">Belongs to the FGGY kinase family.</text>
</comment>
<dbReference type="FunFam" id="3.30.420.40:FF:000220">
    <property type="entry name" value="D-ribulose kinase"/>
    <property type="match status" value="1"/>
</dbReference>
<dbReference type="InterPro" id="IPR043129">
    <property type="entry name" value="ATPase_NBD"/>
</dbReference>
<feature type="domain" description="Carbohydrate kinase FGGY C-terminal" evidence="11">
    <location>
        <begin position="313"/>
        <end position="486"/>
    </location>
</feature>
<dbReference type="GO" id="GO:0005524">
    <property type="term" value="F:ATP binding"/>
    <property type="evidence" value="ECO:0007669"/>
    <property type="project" value="UniProtKB-KW"/>
</dbReference>
<reference evidence="12" key="1">
    <citation type="journal article" date="2023" name="Plant J.">
        <title>The genome of the king protea, Protea cynaroides.</title>
        <authorList>
            <person name="Chang J."/>
            <person name="Duong T.A."/>
            <person name="Schoeman C."/>
            <person name="Ma X."/>
            <person name="Roodt D."/>
            <person name="Barker N."/>
            <person name="Li Z."/>
            <person name="Van de Peer Y."/>
            <person name="Mizrachi E."/>
        </authorList>
    </citation>
    <scope>NUCLEOTIDE SEQUENCE</scope>
    <source>
        <tissue evidence="12">Young leaves</tissue>
    </source>
</reference>
<evidence type="ECO:0000256" key="6">
    <source>
        <dbReference type="ARBA" id="ARBA00022840"/>
    </source>
</evidence>
<dbReference type="GO" id="GO:0005997">
    <property type="term" value="P:xylulose metabolic process"/>
    <property type="evidence" value="ECO:0007669"/>
    <property type="project" value="TreeGrafter"/>
</dbReference>
<dbReference type="PIRSF" id="PIRSF000538">
    <property type="entry name" value="GlpK"/>
    <property type="match status" value="1"/>
</dbReference>
<dbReference type="Pfam" id="PF02782">
    <property type="entry name" value="FGGY_C"/>
    <property type="match status" value="1"/>
</dbReference>
<dbReference type="OrthoDB" id="10262702at2759"/>
<evidence type="ECO:0000313" key="12">
    <source>
        <dbReference type="EMBL" id="KAJ4964851.1"/>
    </source>
</evidence>
<organism evidence="12 13">
    <name type="scientific">Protea cynaroides</name>
    <dbReference type="NCBI Taxonomy" id="273540"/>
    <lineage>
        <taxon>Eukaryota</taxon>
        <taxon>Viridiplantae</taxon>
        <taxon>Streptophyta</taxon>
        <taxon>Embryophyta</taxon>
        <taxon>Tracheophyta</taxon>
        <taxon>Spermatophyta</taxon>
        <taxon>Magnoliopsida</taxon>
        <taxon>Proteales</taxon>
        <taxon>Proteaceae</taxon>
        <taxon>Protea</taxon>
    </lineage>
</organism>
<dbReference type="GO" id="GO:0005829">
    <property type="term" value="C:cytosol"/>
    <property type="evidence" value="ECO:0007669"/>
    <property type="project" value="TreeGrafter"/>
</dbReference>
<protein>
    <recommendedName>
        <fullName evidence="9">D-ribulose kinase</fullName>
        <ecNumber evidence="8">2.7.1.47</ecNumber>
    </recommendedName>
</protein>
<dbReference type="GO" id="GO:0004856">
    <property type="term" value="F:D-xylulokinase activity"/>
    <property type="evidence" value="ECO:0007669"/>
    <property type="project" value="TreeGrafter"/>
</dbReference>
<gene>
    <name evidence="12" type="ORF">NE237_016700</name>
</gene>
<evidence type="ECO:0000256" key="7">
    <source>
        <dbReference type="ARBA" id="ARBA00051146"/>
    </source>
</evidence>
<evidence type="ECO:0000259" key="11">
    <source>
        <dbReference type="Pfam" id="PF02782"/>
    </source>
</evidence>
<evidence type="ECO:0000256" key="2">
    <source>
        <dbReference type="ARBA" id="ARBA00009156"/>
    </source>
</evidence>
<dbReference type="InterPro" id="IPR018485">
    <property type="entry name" value="FGGY_C"/>
</dbReference>